<evidence type="ECO:0000256" key="3">
    <source>
        <dbReference type="ARBA" id="ARBA00022552"/>
    </source>
</evidence>
<evidence type="ECO:0000256" key="1">
    <source>
        <dbReference type="ARBA" id="ARBA00004123"/>
    </source>
</evidence>
<keyword evidence="7" id="KW-1185">Reference proteome</keyword>
<dbReference type="GO" id="GO:0006364">
    <property type="term" value="P:rRNA processing"/>
    <property type="evidence" value="ECO:0007669"/>
    <property type="project" value="UniProtKB-KW"/>
</dbReference>
<protein>
    <submittedName>
        <fullName evidence="6">Ribosomal RNA-processing protein 1</fullName>
    </submittedName>
</protein>
<gene>
    <name evidence="6" type="primary">MPUL0C01200</name>
    <name evidence="6" type="ORF">METSCH_C01200</name>
</gene>
<dbReference type="Proteomes" id="UP000292447">
    <property type="component" value="Chromosome III"/>
</dbReference>
<dbReference type="EMBL" id="CP034458">
    <property type="protein sequence ID" value="QBM88156.1"/>
    <property type="molecule type" value="Genomic_DNA"/>
</dbReference>
<evidence type="ECO:0000256" key="4">
    <source>
        <dbReference type="ARBA" id="ARBA00023242"/>
    </source>
</evidence>
<comment type="subcellular location">
    <subcellularLocation>
        <location evidence="1">Nucleus</location>
    </subcellularLocation>
</comment>
<dbReference type="GO" id="GO:0030688">
    <property type="term" value="C:preribosome, small subunit precursor"/>
    <property type="evidence" value="ECO:0007669"/>
    <property type="project" value="InterPro"/>
</dbReference>
<keyword evidence="3" id="KW-0698">rRNA processing</keyword>
<proteinExistence type="inferred from homology"/>
<sequence>MVKESSAFVRKLAHNDPSTRKAAFDSLTNYLQSPAGARLRFLDLEKLWKGLYFSMWYCDKPVPQQNLAGNLGELFSKVIPQEKLADFHRAFWAVFMREWHLIDKWRLDKFLMLVRRALRHNFFRLCENGWKEQEVAEFVAVLEEYPLMNNMKFPQSLTYHICDIYLDELEYVVFKEFRDYSEESEDSEESADSGSDDDSDSDSEDENNAGKADENGGKTAGKPQKLSEEEISEKKASIIAQTPVKALVAPFEKVTETLKNKALREKCKEELLDDKRLQTWAVVDGEESESEDEWTGF</sequence>
<dbReference type="PANTHER" id="PTHR13026">
    <property type="entry name" value="NNP-1 PROTEIN NOVEL NUCLEAR PROTEIN 1 NOP52"/>
    <property type="match status" value="1"/>
</dbReference>
<evidence type="ECO:0000313" key="7">
    <source>
        <dbReference type="Proteomes" id="UP000292447"/>
    </source>
</evidence>
<name>A0A4P6XPG5_9ASCO</name>
<dbReference type="GO" id="GO:0005634">
    <property type="term" value="C:nucleus"/>
    <property type="evidence" value="ECO:0007669"/>
    <property type="project" value="UniProtKB-SubCell"/>
</dbReference>
<feature type="compositionally biased region" description="Acidic residues" evidence="5">
    <location>
        <begin position="182"/>
        <end position="207"/>
    </location>
</feature>
<dbReference type="STRING" id="2163413.A0A4P6XPG5"/>
<evidence type="ECO:0000313" key="6">
    <source>
        <dbReference type="EMBL" id="QBM88156.1"/>
    </source>
</evidence>
<dbReference type="PANTHER" id="PTHR13026:SF0">
    <property type="entry name" value="RIBOSOMAL RNA PROCESSING 1B"/>
    <property type="match status" value="1"/>
</dbReference>
<reference evidence="7" key="1">
    <citation type="submission" date="2019-03" db="EMBL/GenBank/DDBJ databases">
        <title>Snf2 controls pulcherriminic acid biosynthesis and connects pigmentation and antifungal activity of the yeast Metschnikowia pulcherrima.</title>
        <authorList>
            <person name="Gore-Lloyd D."/>
            <person name="Sumann I."/>
            <person name="Brachmann A.O."/>
            <person name="Schneeberger K."/>
            <person name="Ortiz-Merino R.A."/>
            <person name="Moreno-Beltran M."/>
            <person name="Schlaefli M."/>
            <person name="Kirner P."/>
            <person name="Santos Kron A."/>
            <person name="Wolfe K.H."/>
            <person name="Piel J."/>
            <person name="Ahrens C.H."/>
            <person name="Henk D."/>
            <person name="Freimoser F.M."/>
        </authorList>
    </citation>
    <scope>NUCLEOTIDE SEQUENCE [LARGE SCALE GENOMIC DNA]</scope>
    <source>
        <strain evidence="7">APC 1.2</strain>
    </source>
</reference>
<dbReference type="InterPro" id="IPR010301">
    <property type="entry name" value="RRP1"/>
</dbReference>
<dbReference type="AlphaFoldDB" id="A0A4P6XPG5"/>
<keyword evidence="4" id="KW-0539">Nucleus</keyword>
<organism evidence="6 7">
    <name type="scientific">Metschnikowia aff. pulcherrima</name>
    <dbReference type="NCBI Taxonomy" id="2163413"/>
    <lineage>
        <taxon>Eukaryota</taxon>
        <taxon>Fungi</taxon>
        <taxon>Dikarya</taxon>
        <taxon>Ascomycota</taxon>
        <taxon>Saccharomycotina</taxon>
        <taxon>Pichiomycetes</taxon>
        <taxon>Metschnikowiaceae</taxon>
        <taxon>Metschnikowia</taxon>
    </lineage>
</organism>
<evidence type="ECO:0000256" key="5">
    <source>
        <dbReference type="SAM" id="MobiDB-lite"/>
    </source>
</evidence>
<accession>A0A4P6XPG5</accession>
<dbReference type="Pfam" id="PF05997">
    <property type="entry name" value="Nop52"/>
    <property type="match status" value="1"/>
</dbReference>
<feature type="region of interest" description="Disordered" evidence="5">
    <location>
        <begin position="182"/>
        <end position="233"/>
    </location>
</feature>
<evidence type="ECO:0000256" key="2">
    <source>
        <dbReference type="ARBA" id="ARBA00006374"/>
    </source>
</evidence>
<comment type="similarity">
    <text evidence="2">Belongs to the RRP1 family.</text>
</comment>